<keyword evidence="7 18" id="KW-0820">tRNA-binding</keyword>
<name>A0A3M7RDY1_BRAPC</name>
<evidence type="ECO:0000256" key="16">
    <source>
        <dbReference type="ARBA" id="ARBA00032693"/>
    </source>
</evidence>
<keyword evidence="18" id="KW-0963">Cytoplasm</keyword>
<comment type="caution">
    <text evidence="21">The sequence shown here is derived from an EMBL/GenBank/DDBJ whole genome shotgun (WGS) entry which is preliminary data.</text>
</comment>
<evidence type="ECO:0000256" key="19">
    <source>
        <dbReference type="PIRSR" id="PIRSR017689-1"/>
    </source>
</evidence>
<protein>
    <recommendedName>
        <fullName evidence="6 18">O-phosphoseryl-tRNA(Sec) selenium transferase</fullName>
        <ecNumber evidence="5 18">2.9.1.2</ecNumber>
    </recommendedName>
    <alternativeName>
        <fullName evidence="14 18">Selenocysteine synthase</fullName>
    </alternativeName>
    <alternativeName>
        <fullName evidence="15 18">Selenocysteinyl-tRNA(Sec) synthase</fullName>
    </alternativeName>
    <alternativeName>
        <fullName evidence="16 18">Sep-tRNA:Sec-tRNA synthase</fullName>
    </alternativeName>
</protein>
<proteinExistence type="inferred from homology"/>
<comment type="similarity">
    <text evidence="4 18">Belongs to the SepSecS family.</text>
</comment>
<dbReference type="GO" id="GO:0001717">
    <property type="term" value="P:conversion of seryl-tRNAsec to selenocys-tRNAsec"/>
    <property type="evidence" value="ECO:0007669"/>
    <property type="project" value="UniProtKB-UniRule"/>
</dbReference>
<dbReference type="UniPathway" id="UPA00906">
    <property type="reaction ID" value="UER00898"/>
</dbReference>
<evidence type="ECO:0000256" key="5">
    <source>
        <dbReference type="ARBA" id="ARBA00012464"/>
    </source>
</evidence>
<dbReference type="NCBIfam" id="TIGR03531">
    <property type="entry name" value="selenium_SpcS"/>
    <property type="match status" value="1"/>
</dbReference>
<feature type="site" description="May act as a substrate filter by repelling compounds with a negatively charged alpha-carboxylate" evidence="20">
    <location>
        <position position="74"/>
    </location>
</feature>
<dbReference type="GO" id="GO:0098621">
    <property type="term" value="F:O-phosphoseryl-tRNA(Sec) selenium transferase activity"/>
    <property type="evidence" value="ECO:0007669"/>
    <property type="project" value="UniProtKB-EC"/>
</dbReference>
<keyword evidence="11 18" id="KW-0648">Protein biosynthesis</keyword>
<evidence type="ECO:0000256" key="2">
    <source>
        <dbReference type="ARBA" id="ARBA00002552"/>
    </source>
</evidence>
<feature type="binding site" evidence="19">
    <location>
        <position position="75"/>
    </location>
    <ligand>
        <name>pyridoxal 5'-phosphate</name>
        <dbReference type="ChEBI" id="CHEBI:597326"/>
    </ligand>
</feature>
<accession>A0A3M7RDY1</accession>
<dbReference type="GO" id="GO:0005737">
    <property type="term" value="C:cytoplasm"/>
    <property type="evidence" value="ECO:0007669"/>
    <property type="project" value="UniProtKB-SubCell"/>
</dbReference>
<dbReference type="InterPro" id="IPR015424">
    <property type="entry name" value="PyrdxlP-dep_Trfase"/>
</dbReference>
<evidence type="ECO:0000256" key="12">
    <source>
        <dbReference type="ARBA" id="ARBA00023266"/>
    </source>
</evidence>
<feature type="binding site" evidence="19">
    <location>
        <position position="397"/>
    </location>
    <ligand>
        <name>tRNA</name>
        <dbReference type="ChEBI" id="CHEBI:17843"/>
    </ligand>
</feature>
<dbReference type="GO" id="GO:0001514">
    <property type="term" value="P:selenocysteine incorporation"/>
    <property type="evidence" value="ECO:0007669"/>
    <property type="project" value="TreeGrafter"/>
</dbReference>
<evidence type="ECO:0000256" key="20">
    <source>
        <dbReference type="PIRSR" id="PIRSR017689-50"/>
    </source>
</evidence>
<evidence type="ECO:0000256" key="10">
    <source>
        <dbReference type="ARBA" id="ARBA00022898"/>
    </source>
</evidence>
<feature type="binding site" evidence="19">
    <location>
        <position position="313"/>
    </location>
    <ligand>
        <name>substrate</name>
    </ligand>
</feature>
<dbReference type="STRING" id="10195.A0A3M7RDY1"/>
<dbReference type="InterPro" id="IPR008829">
    <property type="entry name" value="SepSecS/SepCysS"/>
</dbReference>
<dbReference type="EC" id="2.9.1.2" evidence="5 18"/>
<dbReference type="OrthoDB" id="10263545at2759"/>
<dbReference type="Pfam" id="PF05889">
    <property type="entry name" value="SepSecS"/>
    <property type="match status" value="1"/>
</dbReference>
<comment type="subunit">
    <text evidence="13">Homotetramer formed by a catalytic dimer and a non-catalytic dimer serving as a binding platform that orients tRNASec for catalysis. Each tetramer binds the CCA ends of two tRNAs which point to the active sites of the catalytic dimer.</text>
</comment>
<dbReference type="PIRSF" id="PIRSF017689">
    <property type="entry name" value="SepSecS"/>
    <property type="match status" value="1"/>
</dbReference>
<evidence type="ECO:0000256" key="17">
    <source>
        <dbReference type="ARBA" id="ARBA00048808"/>
    </source>
</evidence>
<sequence>MNSKNFELISHFVPKSYVDQANQVQNSRDNQIRLLLEKRKIPDKGWPEDQVELFLGEFSLLDSNNFPDNCGLGEREGRIFSKLVSRKNYHFSHGIGRSGDLAEVQPKAIGSSVLNKLTNELVLDLLKLSGLSNVVDCIIAPMATGMTLTFCMLSIRQFKPSAKYVIMPRIDQKSCIKSITCAGFIPVIIEPNKVLDELVTNLHEIESQIIDLKPESIACILSTTSCFAPRGPDKVEDLAILCKKYNLFHLVNNAYGLQSTKITHMLNQALRTGRVDVIVQSTDKNLMVPVGGAIIAVSDKETFHRITEFYPGRASFSQSMDILITILSMGSDEYKCLLKERKECFKYLKSELQKLAQKFGEKVLETPNNPISIAFTLNNFGSNSKEITEIGSMLFTRRVSGVRVVVPGVHKSVVSNGHLFKNFGSHSSSTDYSYLTAAAAIGVKIADIDLFIKRLNKILESAKTPSH</sequence>
<evidence type="ECO:0000256" key="13">
    <source>
        <dbReference type="ARBA" id="ARBA00026053"/>
    </source>
</evidence>
<feature type="binding site" evidence="19">
    <location>
        <position position="271"/>
    </location>
    <ligand>
        <name>tRNA</name>
        <dbReference type="ChEBI" id="CHEBI:17843"/>
    </ligand>
</feature>
<dbReference type="InterPro" id="IPR015421">
    <property type="entry name" value="PyrdxlP-dep_Trfase_major"/>
</dbReference>
<dbReference type="EMBL" id="REGN01003618">
    <property type="protein sequence ID" value="RNA21717.1"/>
    <property type="molecule type" value="Genomic_DNA"/>
</dbReference>
<keyword evidence="9 18" id="KW-0694">RNA-binding</keyword>
<evidence type="ECO:0000313" key="21">
    <source>
        <dbReference type="EMBL" id="RNA21717.1"/>
    </source>
</evidence>
<dbReference type="SUPFAM" id="SSF53383">
    <property type="entry name" value="PLP-dependent transferases"/>
    <property type="match status" value="1"/>
</dbReference>
<evidence type="ECO:0000256" key="15">
    <source>
        <dbReference type="ARBA" id="ARBA00032048"/>
    </source>
</evidence>
<dbReference type="PANTHER" id="PTHR12944:SF2">
    <property type="entry name" value="O-PHOSPHOSERYL-TRNA(SEC) SELENIUM TRANSFERASE"/>
    <property type="match status" value="1"/>
</dbReference>
<keyword evidence="22" id="KW-1185">Reference proteome</keyword>
<evidence type="ECO:0000256" key="4">
    <source>
        <dbReference type="ARBA" id="ARBA00007037"/>
    </source>
</evidence>
<evidence type="ECO:0000256" key="7">
    <source>
        <dbReference type="ARBA" id="ARBA00022555"/>
    </source>
</evidence>
<organism evidence="21 22">
    <name type="scientific">Brachionus plicatilis</name>
    <name type="common">Marine rotifer</name>
    <name type="synonym">Brachionus muelleri</name>
    <dbReference type="NCBI Taxonomy" id="10195"/>
    <lineage>
        <taxon>Eukaryota</taxon>
        <taxon>Metazoa</taxon>
        <taxon>Spiralia</taxon>
        <taxon>Gnathifera</taxon>
        <taxon>Rotifera</taxon>
        <taxon>Eurotatoria</taxon>
        <taxon>Monogononta</taxon>
        <taxon>Pseudotrocha</taxon>
        <taxon>Ploima</taxon>
        <taxon>Brachionidae</taxon>
        <taxon>Brachionus</taxon>
    </lineage>
</organism>
<comment type="function">
    <text evidence="2 18">Converts O-phosphoseryl-tRNA(Sec) to selenocysteinyl-tRNA(Sec) required for selenoprotein biosynthesis.</text>
</comment>
<evidence type="ECO:0000256" key="8">
    <source>
        <dbReference type="ARBA" id="ARBA00022679"/>
    </source>
</evidence>
<dbReference type="PANTHER" id="PTHR12944">
    <property type="entry name" value="SOLUBLE LIVER ANTIGEN/LIVER PANCREAS ANTIGEN"/>
    <property type="match status" value="1"/>
</dbReference>
<evidence type="ECO:0000256" key="1">
    <source>
        <dbReference type="ARBA" id="ARBA00001933"/>
    </source>
</evidence>
<comment type="subcellular location">
    <subcellularLocation>
        <location evidence="18">Cytoplasm</location>
    </subcellularLocation>
</comment>
<keyword evidence="10 18" id="KW-0663">Pyridoxal phosphate</keyword>
<evidence type="ECO:0000256" key="3">
    <source>
        <dbReference type="ARBA" id="ARBA00004822"/>
    </source>
</evidence>
<evidence type="ECO:0000256" key="18">
    <source>
        <dbReference type="PIRNR" id="PIRNR017689"/>
    </source>
</evidence>
<comment type="pathway">
    <text evidence="3 18">Aminoacyl-tRNA biosynthesis; selenocysteinyl-tRNA(Sec) biosynthesis; selenocysteinyl-tRNA(Sec) from L-seryl-tRNA(Sec) (archaeal/eukaryal route): step 2/2.</text>
</comment>
<keyword evidence="8 18" id="KW-0808">Transferase</keyword>
<feature type="binding site" evidence="19">
    <location>
        <position position="97"/>
    </location>
    <ligand>
        <name>substrate</name>
    </ligand>
</feature>
<keyword evidence="12 18" id="KW-0711">Selenium</keyword>
<feature type="binding site" evidence="19">
    <location>
        <position position="98"/>
    </location>
    <ligand>
        <name>substrate</name>
    </ligand>
</feature>
<dbReference type="Gene3D" id="3.40.640.10">
    <property type="entry name" value="Type I PLP-dependent aspartate aminotransferase-like (Major domain)"/>
    <property type="match status" value="1"/>
</dbReference>
<dbReference type="Proteomes" id="UP000276133">
    <property type="component" value="Unassembled WGS sequence"/>
</dbReference>
<feature type="modified residue" description="N6-(pyridoxal phosphate)lysine" evidence="20">
    <location>
        <position position="284"/>
    </location>
</feature>
<reference evidence="21 22" key="1">
    <citation type="journal article" date="2018" name="Sci. Rep.">
        <title>Genomic signatures of local adaptation to the degree of environmental predictability in rotifers.</title>
        <authorList>
            <person name="Franch-Gras L."/>
            <person name="Hahn C."/>
            <person name="Garcia-Roger E.M."/>
            <person name="Carmona M.J."/>
            <person name="Serra M."/>
            <person name="Gomez A."/>
        </authorList>
    </citation>
    <scope>NUCLEOTIDE SEQUENCE [LARGE SCALE GENOMIC DNA]</scope>
    <source>
        <strain evidence="21">HYR1</strain>
    </source>
</reference>
<evidence type="ECO:0000313" key="22">
    <source>
        <dbReference type="Proteomes" id="UP000276133"/>
    </source>
</evidence>
<evidence type="ECO:0000256" key="11">
    <source>
        <dbReference type="ARBA" id="ARBA00022917"/>
    </source>
</evidence>
<evidence type="ECO:0000256" key="6">
    <source>
        <dbReference type="ARBA" id="ARBA00021963"/>
    </source>
</evidence>
<evidence type="ECO:0000256" key="14">
    <source>
        <dbReference type="ARBA" id="ARBA00030669"/>
    </source>
</evidence>
<feature type="binding site" evidence="19">
    <location>
        <position position="105"/>
    </location>
    <ligand>
        <name>substrate</name>
    </ligand>
</feature>
<dbReference type="InterPro" id="IPR019872">
    <property type="entry name" value="Sec-tRNA_Se_transferase"/>
</dbReference>
<dbReference type="GO" id="GO:0000049">
    <property type="term" value="F:tRNA binding"/>
    <property type="evidence" value="ECO:0007669"/>
    <property type="project" value="UniProtKB-UniRule"/>
</dbReference>
<dbReference type="AlphaFoldDB" id="A0A3M7RDY1"/>
<evidence type="ECO:0000256" key="9">
    <source>
        <dbReference type="ARBA" id="ARBA00022884"/>
    </source>
</evidence>
<comment type="catalytic activity">
    <reaction evidence="17 18">
        <text>O-phospho-L-seryl-tRNA(Sec) + selenophosphate + H2O = L-selenocysteinyl-tRNA(Sec) + 2 phosphate</text>
        <dbReference type="Rhea" id="RHEA:25041"/>
        <dbReference type="Rhea" id="RHEA-COMP:9743"/>
        <dbReference type="Rhea" id="RHEA-COMP:9947"/>
        <dbReference type="ChEBI" id="CHEBI:15377"/>
        <dbReference type="ChEBI" id="CHEBI:16144"/>
        <dbReference type="ChEBI" id="CHEBI:43474"/>
        <dbReference type="ChEBI" id="CHEBI:78551"/>
        <dbReference type="ChEBI" id="CHEBI:78573"/>
        <dbReference type="EC" id="2.9.1.2"/>
    </reaction>
</comment>
<gene>
    <name evidence="21" type="ORF">BpHYR1_020133</name>
</gene>
<comment type="cofactor">
    <cofactor evidence="1 18 20">
        <name>pyridoxal 5'-phosphate</name>
        <dbReference type="ChEBI" id="CHEBI:597326"/>
    </cofactor>
</comment>